<sequence>MHSATQAEIDESHAQFRGAWRKMALGGRSGEVVERPEVFIASSHVSWAMMNAAFLRAPATTEQALSAAVASAARYFSTGRHPWTFVVSDDWLAPQVCARAEAILAWYKLRPLTTVTGMVCERLSEPVRALPSLDVRPVKDAWGRQAVADINSLAYDVSRESGREALDSEPLYDEETRGFVACRDDAPASSSVVLRVDGLAYIALVATSPGHRRIGAAELVMRHALREARDTWGLERSVLHATDAGAPVYQRMGYRPVTRFRLYEAPAPGST</sequence>
<dbReference type="Proteomes" id="UP000321514">
    <property type="component" value="Unassembled WGS sequence"/>
</dbReference>
<keyword evidence="4" id="KW-1185">Reference proteome</keyword>
<dbReference type="RefSeq" id="WP_074956948.1">
    <property type="nucleotide sequence ID" value="NZ_BJXR01000036.1"/>
</dbReference>
<dbReference type="EMBL" id="BJXR01000036">
    <property type="protein sequence ID" value="GEN09905.1"/>
    <property type="molecule type" value="Genomic_DNA"/>
</dbReference>
<evidence type="ECO:0000313" key="4">
    <source>
        <dbReference type="Proteomes" id="UP000183760"/>
    </source>
</evidence>
<reference evidence="3 4" key="1">
    <citation type="submission" date="2016-10" db="EMBL/GenBank/DDBJ databases">
        <authorList>
            <person name="Varghese N."/>
            <person name="Submissions S."/>
        </authorList>
    </citation>
    <scope>NUCLEOTIDE SEQUENCE [LARGE SCALE GENOMIC DNA]</scope>
    <source>
        <strain evidence="3 4">DSM 16525</strain>
    </source>
</reference>
<dbReference type="PROSITE" id="PS51186">
    <property type="entry name" value="GNAT"/>
    <property type="match status" value="1"/>
</dbReference>
<dbReference type="Pfam" id="PF00583">
    <property type="entry name" value="Acetyltransf_1"/>
    <property type="match status" value="1"/>
</dbReference>
<reference evidence="2 5" key="2">
    <citation type="submission" date="2019-07" db="EMBL/GenBank/DDBJ databases">
        <title>Whole genome shotgun sequence of Myxococcus fulvus NBRC 100333.</title>
        <authorList>
            <person name="Hosoyama A."/>
            <person name="Uohara A."/>
            <person name="Ohji S."/>
            <person name="Ichikawa N."/>
        </authorList>
    </citation>
    <scope>NUCLEOTIDE SEQUENCE [LARGE SCALE GENOMIC DNA]</scope>
    <source>
        <strain evidence="2 5">NBRC 100333</strain>
    </source>
</reference>
<dbReference type="Proteomes" id="UP000183760">
    <property type="component" value="Unassembled WGS sequence"/>
</dbReference>
<dbReference type="GO" id="GO:0016747">
    <property type="term" value="F:acyltransferase activity, transferring groups other than amino-acyl groups"/>
    <property type="evidence" value="ECO:0007669"/>
    <property type="project" value="InterPro"/>
</dbReference>
<gene>
    <name evidence="2" type="ORF">MFU01_49420</name>
    <name evidence="3" type="ORF">SAMN05443572_107189</name>
</gene>
<name>A0A511T6V7_MYXFU</name>
<dbReference type="STRING" id="1334629.MFUL124B02_20360"/>
<comment type="caution">
    <text evidence="2">The sequence shown here is derived from an EMBL/GenBank/DDBJ whole genome shotgun (WGS) entry which is preliminary data.</text>
</comment>
<dbReference type="OrthoDB" id="1706016at2"/>
<dbReference type="CDD" id="cd04301">
    <property type="entry name" value="NAT_SF"/>
    <property type="match status" value="1"/>
</dbReference>
<evidence type="ECO:0000313" key="3">
    <source>
        <dbReference type="EMBL" id="SEU26001.1"/>
    </source>
</evidence>
<dbReference type="EMBL" id="FOIB01000007">
    <property type="protein sequence ID" value="SEU26001.1"/>
    <property type="molecule type" value="Genomic_DNA"/>
</dbReference>
<feature type="domain" description="N-acetyltransferase" evidence="1">
    <location>
        <begin position="133"/>
        <end position="271"/>
    </location>
</feature>
<dbReference type="AlphaFoldDB" id="A0A511T6V7"/>
<evidence type="ECO:0000313" key="5">
    <source>
        <dbReference type="Proteomes" id="UP000321514"/>
    </source>
</evidence>
<organism evidence="2 5">
    <name type="scientific">Myxococcus fulvus</name>
    <dbReference type="NCBI Taxonomy" id="33"/>
    <lineage>
        <taxon>Bacteria</taxon>
        <taxon>Pseudomonadati</taxon>
        <taxon>Myxococcota</taxon>
        <taxon>Myxococcia</taxon>
        <taxon>Myxococcales</taxon>
        <taxon>Cystobacterineae</taxon>
        <taxon>Myxococcaceae</taxon>
        <taxon>Myxococcus</taxon>
    </lineage>
</organism>
<dbReference type="InterPro" id="IPR016181">
    <property type="entry name" value="Acyl_CoA_acyltransferase"/>
</dbReference>
<proteinExistence type="predicted"/>
<evidence type="ECO:0000259" key="1">
    <source>
        <dbReference type="PROSITE" id="PS51186"/>
    </source>
</evidence>
<dbReference type="InterPro" id="IPR000182">
    <property type="entry name" value="GNAT_dom"/>
</dbReference>
<protein>
    <submittedName>
        <fullName evidence="3">Acetyltransferase (GNAT) family protein</fullName>
    </submittedName>
</protein>
<dbReference type="Gene3D" id="3.40.630.30">
    <property type="match status" value="1"/>
</dbReference>
<dbReference type="SUPFAM" id="SSF55729">
    <property type="entry name" value="Acyl-CoA N-acyltransferases (Nat)"/>
    <property type="match status" value="1"/>
</dbReference>
<evidence type="ECO:0000313" key="2">
    <source>
        <dbReference type="EMBL" id="GEN09905.1"/>
    </source>
</evidence>
<accession>A0A511T6V7</accession>